<sequence>MTITAVGKSMALALKEQGFKPVQECEAKIPGCVALLKRQTWASNRAVAMVYLAELPSDMDTYISQLRNRVAFKVGFLPLVWGLYLQVIIFCPKISEEALSPADYVAKLDNQWAIVQSVFLVDTVNKVFKEGRTWGQFLSSSYQDAISSELQAFYTKSDR</sequence>
<evidence type="ECO:0000313" key="1">
    <source>
        <dbReference type="EMBL" id="SUJ03344.1"/>
    </source>
</evidence>
<dbReference type="EMBL" id="UGYO01000002">
    <property type="protein sequence ID" value="SUJ03344.1"/>
    <property type="molecule type" value="Genomic_DNA"/>
</dbReference>
<reference evidence="1 2" key="1">
    <citation type="submission" date="2018-06" db="EMBL/GenBank/DDBJ databases">
        <authorList>
            <consortium name="Pathogen Informatics"/>
            <person name="Doyle S."/>
        </authorList>
    </citation>
    <scope>NUCLEOTIDE SEQUENCE [LARGE SCALE GENOMIC DNA]</scope>
    <source>
        <strain evidence="1 2">NCTC10738</strain>
    </source>
</reference>
<accession>A0A3G4UNU6</accession>
<protein>
    <submittedName>
        <fullName evidence="1">Uncharacterized protein</fullName>
    </submittedName>
</protein>
<dbReference type="Proteomes" id="UP000254069">
    <property type="component" value="Unassembled WGS sequence"/>
</dbReference>
<proteinExistence type="predicted"/>
<dbReference type="RefSeq" id="WP_028781416.1">
    <property type="nucleotide sequence ID" value="NZ_AP024617.1"/>
</dbReference>
<name>A0A380BLS8_9GAMM</name>
<organism evidence="1 2">
    <name type="scientific">Shewanella algae</name>
    <dbReference type="NCBI Taxonomy" id="38313"/>
    <lineage>
        <taxon>Bacteria</taxon>
        <taxon>Pseudomonadati</taxon>
        <taxon>Pseudomonadota</taxon>
        <taxon>Gammaproteobacteria</taxon>
        <taxon>Alteromonadales</taxon>
        <taxon>Shewanellaceae</taxon>
        <taxon>Shewanella</taxon>
    </lineage>
</organism>
<dbReference type="AlphaFoldDB" id="A0A380BLS8"/>
<accession>A0A380BLS8</accession>
<evidence type="ECO:0000313" key="2">
    <source>
        <dbReference type="Proteomes" id="UP000254069"/>
    </source>
</evidence>
<keyword evidence="2" id="KW-1185">Reference proteome</keyword>
<gene>
    <name evidence="1" type="ORF">NCTC10738_03598</name>
</gene>